<dbReference type="InterPro" id="IPR002108">
    <property type="entry name" value="ADF-H"/>
</dbReference>
<dbReference type="InterPro" id="IPR011171">
    <property type="entry name" value="GMF"/>
</dbReference>
<dbReference type="GO" id="GO:0005634">
    <property type="term" value="C:nucleus"/>
    <property type="evidence" value="ECO:0007669"/>
    <property type="project" value="UniProtKB-SubCell"/>
</dbReference>
<evidence type="ECO:0000259" key="5">
    <source>
        <dbReference type="PROSITE" id="PS51263"/>
    </source>
</evidence>
<evidence type="ECO:0000256" key="2">
    <source>
        <dbReference type="ARBA" id="ARBA00022490"/>
    </source>
</evidence>
<reference evidence="6" key="1">
    <citation type="journal article" date="2020" name="Fungal Divers.">
        <title>Resolving the Mortierellaceae phylogeny through synthesis of multi-gene phylogenetics and phylogenomics.</title>
        <authorList>
            <person name="Vandepol N."/>
            <person name="Liber J."/>
            <person name="Desiro A."/>
            <person name="Na H."/>
            <person name="Kennedy M."/>
            <person name="Barry K."/>
            <person name="Grigoriev I.V."/>
            <person name="Miller A.N."/>
            <person name="O'Donnell K."/>
            <person name="Stajich J.E."/>
            <person name="Bonito G."/>
        </authorList>
    </citation>
    <scope>NUCLEOTIDE SEQUENCE</scope>
    <source>
        <strain evidence="6">NRRL 2591</strain>
    </source>
</reference>
<comment type="subcellular location">
    <subcellularLocation>
        <location evidence="4">Cytoplasm</location>
    </subcellularLocation>
    <subcellularLocation>
        <location evidence="4">Nucleus</location>
    </subcellularLocation>
</comment>
<dbReference type="GO" id="GO:0071933">
    <property type="term" value="F:Arp2/3 complex binding"/>
    <property type="evidence" value="ECO:0007669"/>
    <property type="project" value="InterPro"/>
</dbReference>
<dbReference type="CDD" id="cd11283">
    <property type="entry name" value="ADF_GMF-beta_like"/>
    <property type="match status" value="1"/>
</dbReference>
<evidence type="ECO:0000313" key="7">
    <source>
        <dbReference type="Proteomes" id="UP000723463"/>
    </source>
</evidence>
<sequence>MSRTCDIDPALLEKLEAFRFAKRSEGNAALICMIDKRKLLIVEEEVEDDEGEAVDMDNLSIEVLASVLPTSTPRYIVLSYGLKHDDGRQSYPLVFLYYSPKGVKPEFNVLYASSKTYFQNKVGLGKAFDLQDTRDLTDDWLRAKLLK</sequence>
<keyword evidence="3 4" id="KW-0539">Nucleus</keyword>
<evidence type="ECO:0000256" key="1">
    <source>
        <dbReference type="ARBA" id="ARBA00010055"/>
    </source>
</evidence>
<accession>A0A9P6F5L5</accession>
<evidence type="ECO:0000313" key="6">
    <source>
        <dbReference type="EMBL" id="KAF9543493.1"/>
    </source>
</evidence>
<gene>
    <name evidence="6" type="ORF">EC957_000854</name>
</gene>
<dbReference type="PANTHER" id="PTHR11249:SF2">
    <property type="entry name" value="GLIA MATURATION FACTOR"/>
    <property type="match status" value="1"/>
</dbReference>
<dbReference type="GO" id="GO:0003779">
    <property type="term" value="F:actin binding"/>
    <property type="evidence" value="ECO:0007669"/>
    <property type="project" value="InterPro"/>
</dbReference>
<dbReference type="PANTHER" id="PTHR11249">
    <property type="entry name" value="GLIAL FACTOR NATURATION FACTOR"/>
    <property type="match status" value="1"/>
</dbReference>
<dbReference type="GO" id="GO:0071846">
    <property type="term" value="P:actin filament debranching"/>
    <property type="evidence" value="ECO:0007669"/>
    <property type="project" value="InterPro"/>
</dbReference>
<keyword evidence="7" id="KW-1185">Reference proteome</keyword>
<dbReference type="Pfam" id="PF00241">
    <property type="entry name" value="Cofilin_ADF"/>
    <property type="match status" value="1"/>
</dbReference>
<evidence type="ECO:0000256" key="3">
    <source>
        <dbReference type="ARBA" id="ARBA00023242"/>
    </source>
</evidence>
<organism evidence="6 7">
    <name type="scientific">Mortierella hygrophila</name>
    <dbReference type="NCBI Taxonomy" id="979708"/>
    <lineage>
        <taxon>Eukaryota</taxon>
        <taxon>Fungi</taxon>
        <taxon>Fungi incertae sedis</taxon>
        <taxon>Mucoromycota</taxon>
        <taxon>Mortierellomycotina</taxon>
        <taxon>Mortierellomycetes</taxon>
        <taxon>Mortierellales</taxon>
        <taxon>Mortierellaceae</taxon>
        <taxon>Mortierella</taxon>
    </lineage>
</organism>
<dbReference type="EMBL" id="JAAAXW010000112">
    <property type="protein sequence ID" value="KAF9543493.1"/>
    <property type="molecule type" value="Genomic_DNA"/>
</dbReference>
<comment type="caution">
    <text evidence="6">The sequence shown here is derived from an EMBL/GenBank/DDBJ whole genome shotgun (WGS) entry which is preliminary data.</text>
</comment>
<dbReference type="SMART" id="SM00102">
    <property type="entry name" value="ADF"/>
    <property type="match status" value="1"/>
</dbReference>
<keyword evidence="2 4" id="KW-0963">Cytoplasm</keyword>
<dbReference type="SUPFAM" id="SSF55753">
    <property type="entry name" value="Actin depolymerizing proteins"/>
    <property type="match status" value="1"/>
</dbReference>
<dbReference type="PROSITE" id="PS51263">
    <property type="entry name" value="ADF_H"/>
    <property type="match status" value="1"/>
</dbReference>
<dbReference type="FunFam" id="3.40.20.10:FF:000026">
    <property type="entry name" value="Glia maturation factor"/>
    <property type="match status" value="1"/>
</dbReference>
<comment type="similarity">
    <text evidence="1 4">Belongs to the actin-binding proteins ADF family. GMF subfamily.</text>
</comment>
<feature type="domain" description="ADF-H" evidence="5">
    <location>
        <begin position="1"/>
        <end position="146"/>
    </location>
</feature>
<protein>
    <recommendedName>
        <fullName evidence="5">ADF-H domain-containing protein</fullName>
    </recommendedName>
</protein>
<name>A0A9P6F5L5_9FUNG</name>
<dbReference type="PIRSF" id="PIRSF001788">
    <property type="entry name" value="GMF-beta"/>
    <property type="match status" value="1"/>
</dbReference>
<proteinExistence type="inferred from homology"/>
<dbReference type="InterPro" id="IPR029006">
    <property type="entry name" value="ADF-H/Gelsolin-like_dom_sf"/>
</dbReference>
<dbReference type="Proteomes" id="UP000723463">
    <property type="component" value="Unassembled WGS sequence"/>
</dbReference>
<dbReference type="AlphaFoldDB" id="A0A9P6F5L5"/>
<dbReference type="GO" id="GO:0030864">
    <property type="term" value="C:cortical actin cytoskeleton"/>
    <property type="evidence" value="ECO:0007669"/>
    <property type="project" value="TreeGrafter"/>
</dbReference>
<dbReference type="GO" id="GO:0034316">
    <property type="term" value="P:negative regulation of Arp2/3 complex-mediated actin nucleation"/>
    <property type="evidence" value="ECO:0007669"/>
    <property type="project" value="TreeGrafter"/>
</dbReference>
<evidence type="ECO:0000256" key="4">
    <source>
        <dbReference type="PIRNR" id="PIRNR001788"/>
    </source>
</evidence>
<dbReference type="Gene3D" id="3.40.20.10">
    <property type="entry name" value="Severin"/>
    <property type="match status" value="1"/>
</dbReference>